<comment type="caution">
    <text evidence="2">The sequence shown here is derived from an EMBL/GenBank/DDBJ whole genome shotgun (WGS) entry which is preliminary data.</text>
</comment>
<proteinExistence type="predicted"/>
<protein>
    <submittedName>
        <fullName evidence="2">Uncharacterized protein</fullName>
    </submittedName>
</protein>
<accession>A0A8S3HET4</accession>
<feature type="non-terminal residue" evidence="2">
    <location>
        <position position="90"/>
    </location>
</feature>
<dbReference type="EMBL" id="CAJOBH010289553">
    <property type="protein sequence ID" value="CAF5179430.1"/>
    <property type="molecule type" value="Genomic_DNA"/>
</dbReference>
<evidence type="ECO:0000313" key="3">
    <source>
        <dbReference type="Proteomes" id="UP000681967"/>
    </source>
</evidence>
<dbReference type="Proteomes" id="UP000681967">
    <property type="component" value="Unassembled WGS sequence"/>
</dbReference>
<organism evidence="2 3">
    <name type="scientific">Rotaria magnacalcarata</name>
    <dbReference type="NCBI Taxonomy" id="392030"/>
    <lineage>
        <taxon>Eukaryota</taxon>
        <taxon>Metazoa</taxon>
        <taxon>Spiralia</taxon>
        <taxon>Gnathifera</taxon>
        <taxon>Rotifera</taxon>
        <taxon>Eurotatoria</taxon>
        <taxon>Bdelloidea</taxon>
        <taxon>Philodinida</taxon>
        <taxon>Philodinidae</taxon>
        <taxon>Rotaria</taxon>
    </lineage>
</organism>
<evidence type="ECO:0000313" key="2">
    <source>
        <dbReference type="EMBL" id="CAF5179430.1"/>
    </source>
</evidence>
<dbReference type="AlphaFoldDB" id="A0A8S3HET4"/>
<gene>
    <name evidence="2" type="ORF">BYL167_LOCUS78727</name>
</gene>
<evidence type="ECO:0000256" key="1">
    <source>
        <dbReference type="SAM" id="MobiDB-lite"/>
    </source>
</evidence>
<reference evidence="2" key="1">
    <citation type="submission" date="2021-02" db="EMBL/GenBank/DDBJ databases">
        <authorList>
            <person name="Nowell W R."/>
        </authorList>
    </citation>
    <scope>NUCLEOTIDE SEQUENCE</scope>
</reference>
<sequence>MNIIRKKSSSSSSSIPDTKKTSLPITNNITVASSSNLSKPVQDDVQRPPIHEEYSVLQFTDTTTDNFRHIELKEAFGLDFNSFLPGNNQT</sequence>
<feature type="region of interest" description="Disordered" evidence="1">
    <location>
        <begin position="1"/>
        <end position="27"/>
    </location>
</feature>
<name>A0A8S3HET4_9BILA</name>